<feature type="transmembrane region" description="Helical" evidence="7">
    <location>
        <begin position="737"/>
        <end position="754"/>
    </location>
</feature>
<protein>
    <recommendedName>
        <fullName evidence="10">Choline transporter-like protein</fullName>
    </recommendedName>
</protein>
<dbReference type="Pfam" id="PF04515">
    <property type="entry name" value="Choline_transpo"/>
    <property type="match status" value="1"/>
</dbReference>
<evidence type="ECO:0000256" key="6">
    <source>
        <dbReference type="SAM" id="MobiDB-lite"/>
    </source>
</evidence>
<keyword evidence="3 7" id="KW-0812">Transmembrane</keyword>
<sequence length="804" mass="88722">ASKFLAQSQLTASNFANPTQNEAGPSSRQNHDASRIKSQPSVKNRSYLPPYRPGNPYQQTGGNTGSCFGPLAFGSHLAQPQEAPLFHSHYDDFREEDDEGDDDDDDRGREAADLYALQRSRRVAAASKLAESMGSEGDGSNPSLDHSRGGRSSFVDDYGEDGDEEDDDQDSSHNEDGQYGDFRSRKPGWWSSLPDNQRSRQGALRFNKPSKPFSGNKHMTDEESESLIASNIAGSSRGRMVDITLDSQVVDNDPPASMLGEELQDSSPVPFQKFSDTDSEHHGHTPSNGYSHHSAAYRPHNTAFGESEIEESRVQDAVVMTAPMDSNLFKHDSFFAWLYLIMIASILSTFFLVWLHTSPPDSSHPIGDSIYNSLESSMYMLAVDTVVAIMVALVWLAALQSFVRPMVVLIVVAMPLICVSFFMYPFVASFKARGGMQEKAMRWASSVPLAAAGVWVYCVYKGRNSIRQAIQILEFSARILHMNSALVMVGLCSLGAIVVWTWLWLSMFTRIFLDGYMSVAKAQWVINSSTWWLGAWFVFIYMWTVSVINEVHRATSAATVSQWYFHRNAVPVTPSQEVVKAAVNHAVTTIFGTICESTLLARLVRLPILLLPARMSIMVQRIANLVMPTSVVSLTNPLTLTYAGIHSQNLAMSARGLSSMEFLGPQTPTATLTPRVFNMRSDDPRATGLVPYRLAKLLLHATRFVMAIAMGFAGWVVTSRQLSINRPDGSGTYRGSLYAYVVGLVASFIGYSVMGAMESILGNIVDAVVVCYGSERRMQNGVGTYCMEAAYLFGGRRRAGEEDY</sequence>
<feature type="compositionally biased region" description="Acidic residues" evidence="6">
    <location>
        <begin position="93"/>
        <end position="105"/>
    </location>
</feature>
<evidence type="ECO:0000313" key="9">
    <source>
        <dbReference type="Proteomes" id="UP000033483"/>
    </source>
</evidence>
<keyword evidence="4 7" id="KW-1133">Transmembrane helix</keyword>
<feature type="compositionally biased region" description="Polar residues" evidence="6">
    <location>
        <begin position="1"/>
        <end position="28"/>
    </location>
</feature>
<feature type="transmembrane region" description="Helical" evidence="7">
    <location>
        <begin position="480"/>
        <end position="504"/>
    </location>
</feature>
<feature type="transmembrane region" description="Helical" evidence="7">
    <location>
        <begin position="524"/>
        <end position="543"/>
    </location>
</feature>
<keyword evidence="5 7" id="KW-0472">Membrane</keyword>
<dbReference type="OrthoDB" id="420519at2759"/>
<accession>A0A0F4ZDB6</accession>
<evidence type="ECO:0000256" key="3">
    <source>
        <dbReference type="ARBA" id="ARBA00022692"/>
    </source>
</evidence>
<evidence type="ECO:0000256" key="2">
    <source>
        <dbReference type="ARBA" id="ARBA00007168"/>
    </source>
</evidence>
<dbReference type="PANTHER" id="PTHR12385:SF88">
    <property type="entry name" value="CHOLINE TRANSPORTER-LIKE PROTEIN CTL1"/>
    <property type="match status" value="1"/>
</dbReference>
<feature type="transmembrane region" description="Helical" evidence="7">
    <location>
        <begin position="334"/>
        <end position="357"/>
    </location>
</feature>
<name>A0A0F4ZDB6_9PEZI</name>
<feature type="transmembrane region" description="Helical" evidence="7">
    <location>
        <begin position="440"/>
        <end position="460"/>
    </location>
</feature>
<dbReference type="PANTHER" id="PTHR12385">
    <property type="entry name" value="CHOLINE TRANSPORTER-LIKE (SLC FAMILY 44)"/>
    <property type="match status" value="1"/>
</dbReference>
<feature type="transmembrane region" description="Helical" evidence="7">
    <location>
        <begin position="377"/>
        <end position="399"/>
    </location>
</feature>
<dbReference type="AlphaFoldDB" id="A0A0F4ZDB6"/>
<organism evidence="8 9">
    <name type="scientific">Thielaviopsis punctulata</name>
    <dbReference type="NCBI Taxonomy" id="72032"/>
    <lineage>
        <taxon>Eukaryota</taxon>
        <taxon>Fungi</taxon>
        <taxon>Dikarya</taxon>
        <taxon>Ascomycota</taxon>
        <taxon>Pezizomycotina</taxon>
        <taxon>Sordariomycetes</taxon>
        <taxon>Hypocreomycetidae</taxon>
        <taxon>Microascales</taxon>
        <taxon>Ceratocystidaceae</taxon>
        <taxon>Thielaviopsis</taxon>
    </lineage>
</organism>
<keyword evidence="9" id="KW-1185">Reference proteome</keyword>
<evidence type="ECO:0000256" key="5">
    <source>
        <dbReference type="ARBA" id="ARBA00023136"/>
    </source>
</evidence>
<dbReference type="EMBL" id="LAEV01001251">
    <property type="protein sequence ID" value="KKA28614.1"/>
    <property type="molecule type" value="Genomic_DNA"/>
</dbReference>
<feature type="region of interest" description="Disordered" evidence="6">
    <location>
        <begin position="249"/>
        <end position="297"/>
    </location>
</feature>
<proteinExistence type="inferred from homology"/>
<evidence type="ECO:0008006" key="10">
    <source>
        <dbReference type="Google" id="ProtNLM"/>
    </source>
</evidence>
<dbReference type="GO" id="GO:0005886">
    <property type="term" value="C:plasma membrane"/>
    <property type="evidence" value="ECO:0007669"/>
    <property type="project" value="TreeGrafter"/>
</dbReference>
<comment type="similarity">
    <text evidence="2">Belongs to the CTL (choline transporter-like) family.</text>
</comment>
<evidence type="ECO:0000256" key="1">
    <source>
        <dbReference type="ARBA" id="ARBA00004141"/>
    </source>
</evidence>
<evidence type="ECO:0000256" key="7">
    <source>
        <dbReference type="SAM" id="Phobius"/>
    </source>
</evidence>
<comment type="caution">
    <text evidence="8">The sequence shown here is derived from an EMBL/GenBank/DDBJ whole genome shotgun (WGS) entry which is preliminary data.</text>
</comment>
<feature type="non-terminal residue" evidence="8">
    <location>
        <position position="1"/>
    </location>
</feature>
<dbReference type="Proteomes" id="UP000033483">
    <property type="component" value="Unassembled WGS sequence"/>
</dbReference>
<feature type="compositionally biased region" description="Acidic residues" evidence="6">
    <location>
        <begin position="157"/>
        <end position="169"/>
    </location>
</feature>
<feature type="transmembrane region" description="Helical" evidence="7">
    <location>
        <begin position="697"/>
        <end position="717"/>
    </location>
</feature>
<comment type="subcellular location">
    <subcellularLocation>
        <location evidence="1">Membrane</location>
        <topology evidence="1">Multi-pass membrane protein</topology>
    </subcellularLocation>
</comment>
<feature type="transmembrane region" description="Helical" evidence="7">
    <location>
        <begin position="406"/>
        <end position="428"/>
    </location>
</feature>
<dbReference type="InterPro" id="IPR007603">
    <property type="entry name" value="Choline_transptr-like"/>
</dbReference>
<evidence type="ECO:0000313" key="8">
    <source>
        <dbReference type="EMBL" id="KKA28614.1"/>
    </source>
</evidence>
<gene>
    <name evidence="8" type="ORF">TD95_005284</name>
</gene>
<dbReference type="GO" id="GO:0022857">
    <property type="term" value="F:transmembrane transporter activity"/>
    <property type="evidence" value="ECO:0007669"/>
    <property type="project" value="InterPro"/>
</dbReference>
<feature type="region of interest" description="Disordered" evidence="6">
    <location>
        <begin position="1"/>
        <end position="224"/>
    </location>
</feature>
<reference evidence="8 9" key="1">
    <citation type="submission" date="2015-03" db="EMBL/GenBank/DDBJ databases">
        <authorList>
            <person name="Radwan O."/>
            <person name="Al-Naeli F.A."/>
            <person name="Rendon G.A."/>
            <person name="Fields C."/>
        </authorList>
    </citation>
    <scope>NUCLEOTIDE SEQUENCE [LARGE SCALE GENOMIC DNA]</scope>
    <source>
        <strain evidence="8">CR-DP1</strain>
    </source>
</reference>
<evidence type="ECO:0000256" key="4">
    <source>
        <dbReference type="ARBA" id="ARBA00022989"/>
    </source>
</evidence>